<dbReference type="GO" id="GO:0005548">
    <property type="term" value="F:phospholipid transporter activity"/>
    <property type="evidence" value="ECO:0007669"/>
    <property type="project" value="TreeGrafter"/>
</dbReference>
<dbReference type="InterPro" id="IPR003453">
    <property type="entry name" value="ABC_MlaE_roteobac"/>
</dbReference>
<feature type="transmembrane region" description="Helical" evidence="1">
    <location>
        <begin position="354"/>
        <end position="373"/>
    </location>
</feature>
<keyword evidence="1" id="KW-0812">Transmembrane</keyword>
<dbReference type="PANTHER" id="PTHR30188">
    <property type="entry name" value="ABC TRANSPORTER PERMEASE PROTEIN-RELATED"/>
    <property type="match status" value="1"/>
</dbReference>
<proteinExistence type="inferred from homology"/>
<evidence type="ECO:0000313" key="2">
    <source>
        <dbReference type="EMBL" id="SJM90487.1"/>
    </source>
</evidence>
<keyword evidence="1" id="KW-0472">Membrane</keyword>
<dbReference type="AlphaFoldDB" id="A0A1R4H2L4"/>
<dbReference type="EMBL" id="FUKJ01000077">
    <property type="protein sequence ID" value="SJM90487.1"/>
    <property type="molecule type" value="Genomic_DNA"/>
</dbReference>
<comment type="similarity">
    <text evidence="1">Belongs to the MlaE permease family.</text>
</comment>
<name>A0A1R4H2L4_9GAMM</name>
<keyword evidence="1" id="KW-1003">Cell membrane</keyword>
<reference evidence="3" key="1">
    <citation type="submission" date="2017-02" db="EMBL/GenBank/DDBJ databases">
        <authorList>
            <person name="Daims H."/>
        </authorList>
    </citation>
    <scope>NUCLEOTIDE SEQUENCE [LARGE SCALE GENOMIC DNA]</scope>
</reference>
<comment type="subcellular location">
    <subcellularLocation>
        <location evidence="1">Cell inner membrane</location>
        <topology evidence="1">Multi-pass membrane protein</topology>
    </subcellularLocation>
</comment>
<feature type="transmembrane region" description="Helical" evidence="1">
    <location>
        <begin position="308"/>
        <end position="333"/>
    </location>
</feature>
<dbReference type="PANTHER" id="PTHR30188:SF3">
    <property type="entry name" value="ABC TRANSPORTER PERMEASE"/>
    <property type="match status" value="1"/>
</dbReference>
<evidence type="ECO:0000313" key="3">
    <source>
        <dbReference type="Proteomes" id="UP000195442"/>
    </source>
</evidence>
<feature type="transmembrane region" description="Helical" evidence="1">
    <location>
        <begin position="264"/>
        <end position="288"/>
    </location>
</feature>
<feature type="transmembrane region" description="Helical" evidence="1">
    <location>
        <begin position="201"/>
        <end position="225"/>
    </location>
</feature>
<dbReference type="Pfam" id="PF02405">
    <property type="entry name" value="MlaE"/>
    <property type="match status" value="1"/>
</dbReference>
<organism evidence="2 3">
    <name type="scientific">Crenothrix polyspora</name>
    <dbReference type="NCBI Taxonomy" id="360316"/>
    <lineage>
        <taxon>Bacteria</taxon>
        <taxon>Pseudomonadati</taxon>
        <taxon>Pseudomonadota</taxon>
        <taxon>Gammaproteobacteria</taxon>
        <taxon>Methylococcales</taxon>
        <taxon>Crenotrichaceae</taxon>
        <taxon>Crenothrix</taxon>
    </lineage>
</organism>
<keyword evidence="1" id="KW-1133">Transmembrane helix</keyword>
<dbReference type="GO" id="GO:0043190">
    <property type="term" value="C:ATP-binding cassette (ABC) transporter complex"/>
    <property type="evidence" value="ECO:0007669"/>
    <property type="project" value="InterPro"/>
</dbReference>
<sequence>MTDTSITSLPPTLEISEQQGQRHITLSGCWDLRHVATAASKQRQQIKSYAADKNSHWNLEAISKLDSSTALILWQSWGETLPTVLHIKPEHQQLFERWQNQSVPAPNVTHSTVSTLLHTSHQQLTDVGEQLTNGVVLLGQLLLDITHLIRHPKAIPWAEISNTIYDSGVKALGITALVGFLIGIVLSYLSALQLKMFGAEIYIIDILGISIIRELGPLLAAILVAGRSGSAMTAQIGIMRVTEELDALSAMGISHSLRLILPKVAALTLAMPLLSVWTNAAAIFGGMLSAKHSLDIGFQQFFLKLPDTIPLVNVFIGLGKSAVFGLIIALVACHFGFRIKPNTESLGSETTNSVVAAITAVIMIDALFAILFMDVGMPS</sequence>
<dbReference type="NCBIfam" id="TIGR00056">
    <property type="entry name" value="MlaE family lipid ABC transporter permease subunit"/>
    <property type="match status" value="1"/>
</dbReference>
<dbReference type="InterPro" id="IPR030802">
    <property type="entry name" value="Permease_MalE"/>
</dbReference>
<gene>
    <name evidence="2" type="ORF">CRENPOLYSF2_1680018</name>
</gene>
<keyword evidence="1" id="KW-0997">Cell inner membrane</keyword>
<keyword evidence="3" id="KW-1185">Reference proteome</keyword>
<evidence type="ECO:0008006" key="4">
    <source>
        <dbReference type="Google" id="ProtNLM"/>
    </source>
</evidence>
<feature type="transmembrane region" description="Helical" evidence="1">
    <location>
        <begin position="171"/>
        <end position="189"/>
    </location>
</feature>
<evidence type="ECO:0000256" key="1">
    <source>
        <dbReference type="RuleBase" id="RU362044"/>
    </source>
</evidence>
<dbReference type="OrthoDB" id="9810518at2"/>
<accession>A0A1R4H2L4</accession>
<protein>
    <recommendedName>
        <fullName evidence="4">Intermembrane phospholipid transport system permease protein MlaE</fullName>
    </recommendedName>
</protein>
<dbReference type="Proteomes" id="UP000195442">
    <property type="component" value="Unassembled WGS sequence"/>
</dbReference>
<dbReference type="RefSeq" id="WP_087146117.1">
    <property type="nucleotide sequence ID" value="NZ_FUKJ01000077.1"/>
</dbReference>